<feature type="compositionally biased region" description="Low complexity" evidence="1">
    <location>
        <begin position="286"/>
        <end position="300"/>
    </location>
</feature>
<feature type="compositionally biased region" description="Basic residues" evidence="1">
    <location>
        <begin position="228"/>
        <end position="239"/>
    </location>
</feature>
<dbReference type="EMBL" id="DF837275">
    <property type="protein sequence ID" value="GAN11803.1"/>
    <property type="molecule type" value="Genomic_DNA"/>
</dbReference>
<dbReference type="OrthoDB" id="2341409at2759"/>
<dbReference type="AlphaFoldDB" id="A0A0C9NAK5"/>
<dbReference type="Proteomes" id="UP000053815">
    <property type="component" value="Unassembled WGS sequence"/>
</dbReference>
<sequence>MNVSTSAPYEFGHLRQTSSQPQPQAQQQQSEQLRQSKNRIFDSIDQAVTRSDAVVVSNQPASPPDLLHDSEEDDEDSLSTPSVSLSPKQGFLSSSTRDHKNRSYSHGDVVRPFLALHHRRKSVPHRSPSIVGDALQASLLDKSVVFQLNVQPPHTSDSSSKSPNTTESAPTHHDESGYTTNQSCPDCGDACDIKCTSKVICGQSLLSALRKRVAYARSLKQEDELPVKHPRMTGRKRTRTASIIEIPRSTHRRTSTSSDQSAGSSNGATEQSSALFLPHLPSDQQFYHQHQQQQQHEQFPYPHPNEEDAVYDEGDQHQVKRVKKANAPRRQSSTAHGQSSGRPSRVKGPCQACQEASDGCMRKAFNWPFPASQIFNDKGKPFVYLCNKCGLRYNKSGGCVCRNCRWVFCKEEKRKALQHIDAMRRKRPDGEVDPNEDIENFVCSPKYWTCAKPWKVGWVLDNVDEDDEESSNVATSPTPSQAS</sequence>
<gene>
    <name evidence="2" type="ORF">MAM1_0986c11404</name>
</gene>
<feature type="compositionally biased region" description="Polar residues" evidence="1">
    <location>
        <begin position="151"/>
        <end position="169"/>
    </location>
</feature>
<evidence type="ECO:0000313" key="2">
    <source>
        <dbReference type="EMBL" id="GAN11803.1"/>
    </source>
</evidence>
<feature type="compositionally biased region" description="Polar residues" evidence="1">
    <location>
        <begin position="80"/>
        <end position="95"/>
    </location>
</feature>
<name>A0A0C9NAK5_9FUNG</name>
<feature type="compositionally biased region" description="Low complexity" evidence="1">
    <location>
        <begin position="16"/>
        <end position="35"/>
    </location>
</feature>
<feature type="region of interest" description="Disordered" evidence="1">
    <location>
        <begin position="1"/>
        <end position="105"/>
    </location>
</feature>
<evidence type="ECO:0000256" key="1">
    <source>
        <dbReference type="SAM" id="MobiDB-lite"/>
    </source>
</evidence>
<accession>A0A0C9NAK5</accession>
<organism evidence="2">
    <name type="scientific">Mucor ambiguus</name>
    <dbReference type="NCBI Taxonomy" id="91626"/>
    <lineage>
        <taxon>Eukaryota</taxon>
        <taxon>Fungi</taxon>
        <taxon>Fungi incertae sedis</taxon>
        <taxon>Mucoromycota</taxon>
        <taxon>Mucoromycotina</taxon>
        <taxon>Mucoromycetes</taxon>
        <taxon>Mucorales</taxon>
        <taxon>Mucorineae</taxon>
        <taxon>Mucoraceae</taxon>
        <taxon>Mucor</taxon>
    </lineage>
</organism>
<feature type="region of interest" description="Disordered" evidence="1">
    <location>
        <begin position="151"/>
        <end position="181"/>
    </location>
</feature>
<feature type="region of interest" description="Disordered" evidence="1">
    <location>
        <begin position="286"/>
        <end position="350"/>
    </location>
</feature>
<feature type="region of interest" description="Disordered" evidence="1">
    <location>
        <begin position="225"/>
        <end position="271"/>
    </location>
</feature>
<keyword evidence="3" id="KW-1185">Reference proteome</keyword>
<feature type="compositionally biased region" description="Polar residues" evidence="1">
    <location>
        <begin position="329"/>
        <end position="342"/>
    </location>
</feature>
<evidence type="ECO:0000313" key="3">
    <source>
        <dbReference type="Proteomes" id="UP000053815"/>
    </source>
</evidence>
<reference evidence="2" key="1">
    <citation type="submission" date="2014-09" db="EMBL/GenBank/DDBJ databases">
        <title>Draft genome sequence of an oleaginous Mucoromycotina fungus Mucor ambiguus NBRC6742.</title>
        <authorList>
            <person name="Takeda I."/>
            <person name="Yamane N."/>
            <person name="Morita T."/>
            <person name="Tamano K."/>
            <person name="Machida M."/>
            <person name="Baker S."/>
            <person name="Koike H."/>
        </authorList>
    </citation>
    <scope>NUCLEOTIDE SEQUENCE</scope>
    <source>
        <strain evidence="2">NBRC 6742</strain>
    </source>
</reference>
<proteinExistence type="predicted"/>
<dbReference type="STRING" id="91626.A0A0C9NAK5"/>
<feature type="compositionally biased region" description="Low complexity" evidence="1">
    <location>
        <begin position="255"/>
        <end position="265"/>
    </location>
</feature>
<protein>
    <submittedName>
        <fullName evidence="2">Uncharacterized protein</fullName>
    </submittedName>
</protein>